<keyword evidence="9" id="KW-0540">Nuclease</keyword>
<dbReference type="FunFam" id="3.30.565.10:FF:000003">
    <property type="entry name" value="DNA mismatch repair endonuclease MutL"/>
    <property type="match status" value="1"/>
</dbReference>
<keyword evidence="2 4" id="KW-0227">DNA damage</keyword>
<dbReference type="HAMAP" id="MF_00149">
    <property type="entry name" value="DNA_mis_repair"/>
    <property type="match status" value="1"/>
</dbReference>
<dbReference type="PANTHER" id="PTHR10073:SF12">
    <property type="entry name" value="DNA MISMATCH REPAIR PROTEIN MLH1"/>
    <property type="match status" value="1"/>
</dbReference>
<dbReference type="Gene3D" id="3.30.230.10">
    <property type="match status" value="1"/>
</dbReference>
<feature type="domain" description="MutL C-terminal dimerisation" evidence="6">
    <location>
        <begin position="416"/>
        <end position="560"/>
    </location>
</feature>
<dbReference type="InterPro" id="IPR042121">
    <property type="entry name" value="MutL_C_regsub"/>
</dbReference>
<dbReference type="InterPro" id="IPR014762">
    <property type="entry name" value="DNA_mismatch_repair_CS"/>
</dbReference>
<comment type="function">
    <text evidence="4">This protein is involved in the repair of mismatches in DNA. It is required for dam-dependent methyl-directed DNA mismatch repair. May act as a 'molecular matchmaker', a protein that promotes the formation of a stable complex between two or more DNA-binding proteins in an ATP-dependent manner without itself being part of a final effector complex.</text>
</comment>
<name>A0AAJ6CSI1_9CHLR</name>
<dbReference type="InterPro" id="IPR042120">
    <property type="entry name" value="MutL_C_dimsub"/>
</dbReference>
<dbReference type="GO" id="GO:0030983">
    <property type="term" value="F:mismatched DNA binding"/>
    <property type="evidence" value="ECO:0007669"/>
    <property type="project" value="InterPro"/>
</dbReference>
<dbReference type="PROSITE" id="PS00058">
    <property type="entry name" value="DNA_MISMATCH_REPAIR_1"/>
    <property type="match status" value="1"/>
</dbReference>
<dbReference type="SMART" id="SM00853">
    <property type="entry name" value="MutL_C"/>
    <property type="match status" value="1"/>
</dbReference>
<gene>
    <name evidence="4 9" type="primary">mutL</name>
    <name evidence="8" type="ORF">GKO46_02695</name>
    <name evidence="9" type="ORF">GKO48_06565</name>
</gene>
<evidence type="ECO:0000256" key="2">
    <source>
        <dbReference type="ARBA" id="ARBA00022763"/>
    </source>
</evidence>
<dbReference type="SUPFAM" id="SSF54211">
    <property type="entry name" value="Ribosomal protein S5 domain 2-like"/>
    <property type="match status" value="1"/>
</dbReference>
<keyword evidence="9" id="KW-0378">Hydrolase</keyword>
<dbReference type="InterPro" id="IPR038973">
    <property type="entry name" value="MutL/Mlh/Pms-like"/>
</dbReference>
<sequence>MPIQVLSDDLASRIAAGEVIERPASVVKELVENSLDANSTRIDVHIVGGGAQSITVVDNGQGIPADELSVAFERFATSKIDESSDLISIGTLGFRGEALPSISSVARVEAISKHIESDAGARYLVDFGKSNAVEPAGAPQGTRIEVVGLFKNVPARLKFLGSAGRELSRIQSMLASLALVYPHVAFSLSADGRERLRTIGSGKLVDAVSGVYGAKVADQMLELEPDDSTAFYVDGLISSPSLNRSNRTYMTISVNGRWIQSRRLSYAIEQACHGFLPERRFPIAVARINTPLGDVDANVHPAKAEVRFLREDLIYSVVQRAVRGVLSASAPVHELGAGRAAGSIGLLRAPGRTSDSTAAGSIDASPSLSPSQKSGFTQWPEPSTVVEQSILPDTDADLTGAAATSTPKETLPVLRVVGQAHETYILAEGPDGVYLVDQHAAHERVMFERVRERFDQNASESQPLLEPATIDIGPGSMSTVQEHLDELNRVGWGVEEFGTNSLIVRSVPASLATRASGDGAGQVFVRVLDELSEGGTGETWRNRMLATIACHSSVRAGQILSTDECKDLIRQLEKVERPNTCPHGRPTIIQLNMNDLEREFKRR</sequence>
<dbReference type="CDD" id="cd00782">
    <property type="entry name" value="MutL_Trans"/>
    <property type="match status" value="1"/>
</dbReference>
<protein>
    <recommendedName>
        <fullName evidence="4">DNA mismatch repair protein MutL</fullName>
    </recommendedName>
</protein>
<dbReference type="Gene3D" id="3.30.1370.100">
    <property type="entry name" value="MutL, C-terminal domain, regulatory subdomain"/>
    <property type="match status" value="1"/>
</dbReference>
<keyword evidence="3 4" id="KW-0234">DNA repair</keyword>
<dbReference type="Gene3D" id="3.30.1540.20">
    <property type="entry name" value="MutL, C-terminal domain, dimerisation subdomain"/>
    <property type="match status" value="1"/>
</dbReference>
<reference evidence="9" key="2">
    <citation type="journal article" date="2023" name="Nat. Commun.">
        <title>Cultivation of marine bacteria of the SAR202 clade.</title>
        <authorList>
            <person name="Lim Y."/>
            <person name="Seo J.H."/>
            <person name="Giovannoni S.J."/>
            <person name="Kang I."/>
            <person name="Cho J.C."/>
        </authorList>
    </citation>
    <scope>NUCLEOTIDE SEQUENCE</scope>
    <source>
        <strain evidence="9">JH1073</strain>
    </source>
</reference>
<reference evidence="10 11" key="1">
    <citation type="submission" date="2019-11" db="EMBL/GenBank/DDBJ databases">
        <authorList>
            <person name="Cho J.-C."/>
        </authorList>
    </citation>
    <scope>NUCLEOTIDE SEQUENCE [LARGE SCALE GENOMIC DNA]</scope>
    <source>
        <strain evidence="9 10">JH1073</strain>
        <strain evidence="8 11">JH702</strain>
    </source>
</reference>
<dbReference type="Gene3D" id="3.30.565.10">
    <property type="entry name" value="Histidine kinase-like ATPase, C-terminal domain"/>
    <property type="match status" value="1"/>
</dbReference>
<dbReference type="PANTHER" id="PTHR10073">
    <property type="entry name" value="DNA MISMATCH REPAIR PROTEIN MLH, PMS, MUTL"/>
    <property type="match status" value="1"/>
</dbReference>
<dbReference type="EMBL" id="CP046147">
    <property type="protein sequence ID" value="WFG39293.1"/>
    <property type="molecule type" value="Genomic_DNA"/>
</dbReference>
<reference evidence="10" key="3">
    <citation type="submission" date="2023-06" db="EMBL/GenBank/DDBJ databases">
        <title>Pangenomics reveal diversification of enzyme families and niche specialization in globally abundant SAR202 bacteria.</title>
        <authorList>
            <person name="Saw J.H.W."/>
        </authorList>
    </citation>
    <scope>NUCLEOTIDE SEQUENCE [LARGE SCALE GENOMIC DNA]</scope>
    <source>
        <strain evidence="10">JH1073</strain>
    </source>
</reference>
<evidence type="ECO:0000259" key="6">
    <source>
        <dbReference type="SMART" id="SM00853"/>
    </source>
</evidence>
<dbReference type="GO" id="GO:0140664">
    <property type="term" value="F:ATP-dependent DNA damage sensor activity"/>
    <property type="evidence" value="ECO:0007669"/>
    <property type="project" value="InterPro"/>
</dbReference>
<dbReference type="InterPro" id="IPR037198">
    <property type="entry name" value="MutL_C_sf"/>
</dbReference>
<dbReference type="GO" id="GO:0032300">
    <property type="term" value="C:mismatch repair complex"/>
    <property type="evidence" value="ECO:0007669"/>
    <property type="project" value="InterPro"/>
</dbReference>
<dbReference type="CDD" id="cd16926">
    <property type="entry name" value="HATPase_MutL-MLH-PMS-like"/>
    <property type="match status" value="1"/>
</dbReference>
<evidence type="ECO:0000259" key="7">
    <source>
        <dbReference type="SMART" id="SM01340"/>
    </source>
</evidence>
<dbReference type="RefSeq" id="WP_342822835.1">
    <property type="nucleotide sequence ID" value="NZ_CP046146.1"/>
</dbReference>
<dbReference type="Proteomes" id="UP001219901">
    <property type="component" value="Chromosome"/>
</dbReference>
<dbReference type="Proteomes" id="UP001321249">
    <property type="component" value="Unassembled WGS sequence"/>
</dbReference>
<accession>A0AAJ6CSI1</accession>
<comment type="similarity">
    <text evidence="1 4">Belongs to the DNA mismatch repair MutL/HexB family.</text>
</comment>
<dbReference type="EMBL" id="WMBE01000001">
    <property type="protein sequence ID" value="MDG0865978.1"/>
    <property type="molecule type" value="Genomic_DNA"/>
</dbReference>
<dbReference type="InterPro" id="IPR014721">
    <property type="entry name" value="Ribsml_uS5_D2-typ_fold_subgr"/>
</dbReference>
<dbReference type="SMART" id="SM01340">
    <property type="entry name" value="DNA_mis_repair"/>
    <property type="match status" value="1"/>
</dbReference>
<dbReference type="Pfam" id="PF01119">
    <property type="entry name" value="DNA_mis_repair"/>
    <property type="match status" value="1"/>
</dbReference>
<dbReference type="GO" id="GO:0005524">
    <property type="term" value="F:ATP binding"/>
    <property type="evidence" value="ECO:0007669"/>
    <property type="project" value="InterPro"/>
</dbReference>
<dbReference type="Pfam" id="PF08676">
    <property type="entry name" value="MutL_C"/>
    <property type="match status" value="1"/>
</dbReference>
<dbReference type="SUPFAM" id="SSF55874">
    <property type="entry name" value="ATPase domain of HSP90 chaperone/DNA topoisomerase II/histidine kinase"/>
    <property type="match status" value="1"/>
</dbReference>
<dbReference type="AlphaFoldDB" id="A0AAJ6CSI1"/>
<dbReference type="InterPro" id="IPR020568">
    <property type="entry name" value="Ribosomal_Su5_D2-typ_SF"/>
</dbReference>
<dbReference type="Pfam" id="PF13589">
    <property type="entry name" value="HATPase_c_3"/>
    <property type="match status" value="1"/>
</dbReference>
<keyword evidence="10" id="KW-1185">Reference proteome</keyword>
<proteinExistence type="inferred from homology"/>
<evidence type="ECO:0000313" key="11">
    <source>
        <dbReference type="Proteomes" id="UP001321249"/>
    </source>
</evidence>
<evidence type="ECO:0000313" key="9">
    <source>
        <dbReference type="EMBL" id="WFG39293.1"/>
    </source>
</evidence>
<dbReference type="GO" id="GO:0006298">
    <property type="term" value="P:mismatch repair"/>
    <property type="evidence" value="ECO:0007669"/>
    <property type="project" value="UniProtKB-UniRule"/>
</dbReference>
<dbReference type="SUPFAM" id="SSF118116">
    <property type="entry name" value="DNA mismatch repair protein MutL"/>
    <property type="match status" value="1"/>
</dbReference>
<dbReference type="InterPro" id="IPR020667">
    <property type="entry name" value="DNA_mismatch_repair_MutL"/>
</dbReference>
<feature type="region of interest" description="Disordered" evidence="5">
    <location>
        <begin position="355"/>
        <end position="381"/>
    </location>
</feature>
<feature type="domain" description="DNA mismatch repair protein S5" evidence="7">
    <location>
        <begin position="208"/>
        <end position="327"/>
    </location>
</feature>
<evidence type="ECO:0000256" key="4">
    <source>
        <dbReference type="HAMAP-Rule" id="MF_00149"/>
    </source>
</evidence>
<evidence type="ECO:0000313" key="8">
    <source>
        <dbReference type="EMBL" id="MDG0865978.1"/>
    </source>
</evidence>
<evidence type="ECO:0000313" key="10">
    <source>
        <dbReference type="Proteomes" id="UP001219901"/>
    </source>
</evidence>
<dbReference type="GO" id="GO:0016887">
    <property type="term" value="F:ATP hydrolysis activity"/>
    <property type="evidence" value="ECO:0007669"/>
    <property type="project" value="InterPro"/>
</dbReference>
<organism evidence="9 10">
    <name type="scientific">Candidatus Lucifugimonas marina</name>
    <dbReference type="NCBI Taxonomy" id="3038979"/>
    <lineage>
        <taxon>Bacteria</taxon>
        <taxon>Bacillati</taxon>
        <taxon>Chloroflexota</taxon>
        <taxon>Dehalococcoidia</taxon>
        <taxon>SAR202 cluster</taxon>
        <taxon>Candidatus Lucifugimonadales</taxon>
        <taxon>Candidatus Lucifugimonadaceae</taxon>
        <taxon>Candidatus Lucifugimonas</taxon>
    </lineage>
</organism>
<evidence type="ECO:0000256" key="3">
    <source>
        <dbReference type="ARBA" id="ARBA00023204"/>
    </source>
</evidence>
<dbReference type="InterPro" id="IPR014790">
    <property type="entry name" value="MutL_C"/>
</dbReference>
<evidence type="ECO:0000256" key="1">
    <source>
        <dbReference type="ARBA" id="ARBA00006082"/>
    </source>
</evidence>
<dbReference type="GO" id="GO:0004519">
    <property type="term" value="F:endonuclease activity"/>
    <property type="evidence" value="ECO:0007669"/>
    <property type="project" value="UniProtKB-KW"/>
</dbReference>
<evidence type="ECO:0000256" key="5">
    <source>
        <dbReference type="SAM" id="MobiDB-lite"/>
    </source>
</evidence>
<dbReference type="InterPro" id="IPR036890">
    <property type="entry name" value="HATPase_C_sf"/>
</dbReference>
<dbReference type="NCBIfam" id="TIGR00585">
    <property type="entry name" value="mutl"/>
    <property type="match status" value="1"/>
</dbReference>
<dbReference type="InterPro" id="IPR002099">
    <property type="entry name" value="MutL/Mlh/PMS"/>
</dbReference>
<keyword evidence="9" id="KW-0255">Endonuclease</keyword>
<dbReference type="InterPro" id="IPR013507">
    <property type="entry name" value="DNA_mismatch_S5_2-like"/>
</dbReference>